<comment type="similarity">
    <text evidence="1">Belongs to the pseudouridine synthase RluA family.</text>
</comment>
<name>A0A2S5A7P5_9SPHI</name>
<organism evidence="4 5">
    <name type="scientific">Solitalea longa</name>
    <dbReference type="NCBI Taxonomy" id="2079460"/>
    <lineage>
        <taxon>Bacteria</taxon>
        <taxon>Pseudomonadati</taxon>
        <taxon>Bacteroidota</taxon>
        <taxon>Sphingobacteriia</taxon>
        <taxon>Sphingobacteriales</taxon>
        <taxon>Sphingobacteriaceae</taxon>
        <taxon>Solitalea</taxon>
    </lineage>
</organism>
<dbReference type="GO" id="GO:0001522">
    <property type="term" value="P:pseudouridine synthesis"/>
    <property type="evidence" value="ECO:0007669"/>
    <property type="project" value="InterPro"/>
</dbReference>
<keyword evidence="5" id="KW-1185">Reference proteome</keyword>
<keyword evidence="2" id="KW-0413">Isomerase</keyword>
<feature type="domain" description="Pseudouridine synthase RsuA/RluA-like" evidence="3">
    <location>
        <begin position="22"/>
        <end position="177"/>
    </location>
</feature>
<comment type="caution">
    <text evidence="4">The sequence shown here is derived from an EMBL/GenBank/DDBJ whole genome shotgun (WGS) entry which is preliminary data.</text>
</comment>
<dbReference type="InterPro" id="IPR020103">
    <property type="entry name" value="PsdUridine_synth_cat_dom_sf"/>
</dbReference>
<dbReference type="Gene3D" id="3.30.2350.10">
    <property type="entry name" value="Pseudouridine synthase"/>
    <property type="match status" value="1"/>
</dbReference>
<dbReference type="GO" id="GO:0140098">
    <property type="term" value="F:catalytic activity, acting on RNA"/>
    <property type="evidence" value="ECO:0007669"/>
    <property type="project" value="UniProtKB-ARBA"/>
</dbReference>
<dbReference type="AlphaFoldDB" id="A0A2S5A7P5"/>
<dbReference type="Pfam" id="PF00849">
    <property type="entry name" value="PseudoU_synth_2"/>
    <property type="match status" value="1"/>
</dbReference>
<dbReference type="GO" id="GO:0003723">
    <property type="term" value="F:RNA binding"/>
    <property type="evidence" value="ECO:0007669"/>
    <property type="project" value="InterPro"/>
</dbReference>
<dbReference type="Proteomes" id="UP000236893">
    <property type="component" value="Unassembled WGS sequence"/>
</dbReference>
<dbReference type="RefSeq" id="WP_103787791.1">
    <property type="nucleotide sequence ID" value="NZ_PQVF01000002.1"/>
</dbReference>
<evidence type="ECO:0000256" key="1">
    <source>
        <dbReference type="ARBA" id="ARBA00010876"/>
    </source>
</evidence>
<reference evidence="4 5" key="1">
    <citation type="submission" date="2018-01" db="EMBL/GenBank/DDBJ databases">
        <authorList>
            <person name="Gaut B.S."/>
            <person name="Morton B.R."/>
            <person name="Clegg M.T."/>
            <person name="Duvall M.R."/>
        </authorList>
    </citation>
    <scope>NUCLEOTIDE SEQUENCE [LARGE SCALE GENOMIC DNA]</scope>
    <source>
        <strain evidence="4 5">HR-AV</strain>
    </source>
</reference>
<dbReference type="EMBL" id="PQVF01000002">
    <property type="protein sequence ID" value="POY38534.1"/>
    <property type="molecule type" value="Genomic_DNA"/>
</dbReference>
<dbReference type="OrthoDB" id="9796412at2"/>
<evidence type="ECO:0000256" key="2">
    <source>
        <dbReference type="ARBA" id="ARBA00023235"/>
    </source>
</evidence>
<dbReference type="CDD" id="cd02869">
    <property type="entry name" value="PseudoU_synth_RluA_like"/>
    <property type="match status" value="1"/>
</dbReference>
<evidence type="ECO:0000313" key="4">
    <source>
        <dbReference type="EMBL" id="POY38534.1"/>
    </source>
</evidence>
<dbReference type="InterPro" id="IPR006145">
    <property type="entry name" value="PsdUridine_synth_RsuA/RluA"/>
</dbReference>
<dbReference type="GO" id="GO:0009982">
    <property type="term" value="F:pseudouridine synthase activity"/>
    <property type="evidence" value="ECO:0007669"/>
    <property type="project" value="InterPro"/>
</dbReference>
<dbReference type="InterPro" id="IPR006224">
    <property type="entry name" value="PsdUridine_synth_RluA-like_CS"/>
</dbReference>
<dbReference type="PANTHER" id="PTHR21600">
    <property type="entry name" value="MITOCHONDRIAL RNA PSEUDOURIDINE SYNTHASE"/>
    <property type="match status" value="1"/>
</dbReference>
<gene>
    <name evidence="4" type="ORF">C3K47_03825</name>
</gene>
<sequence length="236" mass="26930">MGKGLADTYSYKDIEVLYEDNHLLAINKPAGIAVQSDESGDKPLIDFVKDYIKHTYNKPGAAFAGLIHRLDRPVSGVILFAKTSKALERFNKLFKGRDIHKTYWAIVKNQPPKTEDTLINYLKKNPQTNTSKAYDKEIEGSLRCELSYKIIGRSDSYFLLEVNPVTGRHHQIRVQLSNIGSPIKGDRKYGFQRSNPDWSINLHARKIIFEHPIKKEPMEIVAPLPKDPAWHNFGTK</sequence>
<dbReference type="GO" id="GO:0006396">
    <property type="term" value="P:RNA processing"/>
    <property type="evidence" value="ECO:0007669"/>
    <property type="project" value="UniProtKB-ARBA"/>
</dbReference>
<proteinExistence type="inferred from homology"/>
<dbReference type="PANTHER" id="PTHR21600:SF83">
    <property type="entry name" value="PSEUDOURIDYLATE SYNTHASE RPUSD4, MITOCHONDRIAL"/>
    <property type="match status" value="1"/>
</dbReference>
<dbReference type="SUPFAM" id="SSF55120">
    <property type="entry name" value="Pseudouridine synthase"/>
    <property type="match status" value="1"/>
</dbReference>
<accession>A0A2S5A7P5</accession>
<evidence type="ECO:0000313" key="5">
    <source>
        <dbReference type="Proteomes" id="UP000236893"/>
    </source>
</evidence>
<protein>
    <submittedName>
        <fullName evidence="4">RNA pseudouridine synthase</fullName>
    </submittedName>
</protein>
<evidence type="ECO:0000259" key="3">
    <source>
        <dbReference type="Pfam" id="PF00849"/>
    </source>
</evidence>
<dbReference type="PROSITE" id="PS01129">
    <property type="entry name" value="PSI_RLU"/>
    <property type="match status" value="1"/>
</dbReference>
<dbReference type="InterPro" id="IPR050188">
    <property type="entry name" value="RluA_PseudoU_synthase"/>
</dbReference>